<dbReference type="Proteomes" id="UP000509303">
    <property type="component" value="Chromosome"/>
</dbReference>
<feature type="domain" description="FAD dependent oxidoreductase" evidence="2">
    <location>
        <begin position="158"/>
        <end position="588"/>
    </location>
</feature>
<accession>A0A7H8NKN4</accession>
<keyword evidence="4" id="KW-1185">Reference proteome</keyword>
<evidence type="ECO:0000313" key="4">
    <source>
        <dbReference type="Proteomes" id="UP000509303"/>
    </source>
</evidence>
<proteinExistence type="predicted"/>
<dbReference type="AlphaFoldDB" id="A0A7H8NKN4"/>
<dbReference type="Gene3D" id="3.50.50.60">
    <property type="entry name" value="FAD/NAD(P)-binding domain"/>
    <property type="match status" value="1"/>
</dbReference>
<evidence type="ECO:0000259" key="2">
    <source>
        <dbReference type="Pfam" id="PF01266"/>
    </source>
</evidence>
<dbReference type="InterPro" id="IPR036188">
    <property type="entry name" value="FAD/NAD-bd_sf"/>
</dbReference>
<evidence type="ECO:0000313" key="3">
    <source>
        <dbReference type="EMBL" id="QKW55012.1"/>
    </source>
</evidence>
<dbReference type="EMBL" id="CP054929">
    <property type="protein sequence ID" value="QKW55012.1"/>
    <property type="molecule type" value="Genomic_DNA"/>
</dbReference>
<dbReference type="InterPro" id="IPR006076">
    <property type="entry name" value="FAD-dep_OxRdtase"/>
</dbReference>
<name>A0A7H8NKN4_9ACTN</name>
<dbReference type="Pfam" id="PF01266">
    <property type="entry name" value="DAO"/>
    <property type="match status" value="1"/>
</dbReference>
<dbReference type="SUPFAM" id="SSF51905">
    <property type="entry name" value="FAD/NAD(P)-binding domain"/>
    <property type="match status" value="1"/>
</dbReference>
<dbReference type="Gene3D" id="3.30.9.10">
    <property type="entry name" value="D-Amino Acid Oxidase, subunit A, domain 2"/>
    <property type="match status" value="1"/>
</dbReference>
<gene>
    <name evidence="3" type="ORF">HUT08_35885</name>
</gene>
<reference evidence="3 4" key="1">
    <citation type="submission" date="2020-06" db="EMBL/GenBank/DDBJ databases">
        <title>Genome mining for natural products.</title>
        <authorList>
            <person name="Zhang B."/>
            <person name="Shi J."/>
            <person name="Ge H."/>
        </authorList>
    </citation>
    <scope>NUCLEOTIDE SEQUENCE [LARGE SCALE GENOMIC DNA]</scope>
    <source>
        <strain evidence="3 4">NA00687</strain>
    </source>
</reference>
<sequence>MKTLLTVVNPDLARTDFLRSGDVVHVPEAADADERRLLNALCRHGATALVATQRPSDTLLRAWARHAAGPVQVAYAVPATGRSSGPCAPADAGHTVPPPRSGGRHQPAPTVYEHPLGGTDVESIATALAHCERAVARARAVPAGLAPAAGGPREAFLIGAGLVNLVTAVYLADAGYRLTVVDGSPAPGTAQWGAYGCTHGGDDARMFTFTEMDGYNNTDFHGGVPTWFRRPVTDCGWLAREPWSLTPQEHAWIQAFESVPSWLARAYTADVFALSVEAGREWSALRARLPHLFEDVVLTDGILRVYTDPDHLRAATARHRSIGALLGGVAPADIARDHPALARAAGAGALAGGVLVPGFTLNVHRFTERLVAHLVDRGARFHWRTPVTGVRRDAHGALVGFDCAVPVPEHAHVIASPGVAGAALLRGTPCEGRVHGVLGGWMRVDNRDPALRTSLKVARRGHVTEDANITVARDGDGRSVLIVGSGYGYIGTSDSPDERQLAAIRAGIANTIGQLFPGSAAPAPSSRTHDNYAFKYCVRPWTATSLGLYHVEPRQPRRTAPHQGGLFIVTGGHNTGGFAQSPAIGRAVLASVCGASHPMHTLYHPERHPAPAARFAPLSLSSPA</sequence>
<protein>
    <submittedName>
        <fullName evidence="3">FAD-binding oxidoreductase</fullName>
    </submittedName>
</protein>
<feature type="region of interest" description="Disordered" evidence="1">
    <location>
        <begin position="85"/>
        <end position="105"/>
    </location>
</feature>
<organism evidence="3 4">
    <name type="scientific">Streptomyces buecherae</name>
    <dbReference type="NCBI Taxonomy" id="2763006"/>
    <lineage>
        <taxon>Bacteria</taxon>
        <taxon>Bacillati</taxon>
        <taxon>Actinomycetota</taxon>
        <taxon>Actinomycetes</taxon>
        <taxon>Kitasatosporales</taxon>
        <taxon>Streptomycetaceae</taxon>
        <taxon>Streptomyces</taxon>
    </lineage>
</organism>
<evidence type="ECO:0000256" key="1">
    <source>
        <dbReference type="SAM" id="MobiDB-lite"/>
    </source>
</evidence>